<proteinExistence type="predicted"/>
<feature type="compositionally biased region" description="Polar residues" evidence="1">
    <location>
        <begin position="247"/>
        <end position="262"/>
    </location>
</feature>
<accession>A0AAE1ABX7</accession>
<reference evidence="3" key="1">
    <citation type="journal article" date="2023" name="G3 (Bethesda)">
        <title>A reference genome for the long-term kleptoplast-retaining sea slug Elysia crispata morphotype clarki.</title>
        <authorList>
            <person name="Eastman K.E."/>
            <person name="Pendleton A.L."/>
            <person name="Shaikh M.A."/>
            <person name="Suttiyut T."/>
            <person name="Ogas R."/>
            <person name="Tomko P."/>
            <person name="Gavelis G."/>
            <person name="Widhalm J.R."/>
            <person name="Wisecaver J.H."/>
        </authorList>
    </citation>
    <scope>NUCLEOTIDE SEQUENCE</scope>
    <source>
        <strain evidence="3">ECLA1</strain>
    </source>
</reference>
<keyword evidence="2" id="KW-0812">Transmembrane</keyword>
<evidence type="ECO:0000313" key="3">
    <source>
        <dbReference type="EMBL" id="KAK3783837.1"/>
    </source>
</evidence>
<keyword evidence="2" id="KW-0472">Membrane</keyword>
<name>A0AAE1ABX7_9GAST</name>
<comment type="caution">
    <text evidence="3">The sequence shown here is derived from an EMBL/GenBank/DDBJ whole genome shotgun (WGS) entry which is preliminary data.</text>
</comment>
<evidence type="ECO:0000256" key="1">
    <source>
        <dbReference type="SAM" id="MobiDB-lite"/>
    </source>
</evidence>
<dbReference type="AlphaFoldDB" id="A0AAE1ABX7"/>
<keyword evidence="4" id="KW-1185">Reference proteome</keyword>
<dbReference type="Proteomes" id="UP001283361">
    <property type="component" value="Unassembled WGS sequence"/>
</dbReference>
<feature type="region of interest" description="Disordered" evidence="1">
    <location>
        <begin position="247"/>
        <end position="275"/>
    </location>
</feature>
<protein>
    <submittedName>
        <fullName evidence="3">Uncharacterized protein</fullName>
    </submittedName>
</protein>
<gene>
    <name evidence="3" type="ORF">RRG08_031678</name>
</gene>
<dbReference type="EMBL" id="JAWDGP010002352">
    <property type="protein sequence ID" value="KAK3783837.1"/>
    <property type="molecule type" value="Genomic_DNA"/>
</dbReference>
<feature type="transmembrane region" description="Helical" evidence="2">
    <location>
        <begin position="58"/>
        <end position="85"/>
    </location>
</feature>
<keyword evidence="2" id="KW-1133">Transmembrane helix</keyword>
<sequence>MSLEFENRGVWILEPYCFCRDREWLTIDNVRLIGAGDGADHGGGLAGLHGLSDQHTALLAALLTALIFFLFLLLLLLCLLCPGALCCGKKSLCCASKNNNSTTVKKARQSSSISSGSDINLTAVDMKIPRAWMGNYEGFSDSQLTTKKEQRGDGILWENSDKGRFAISNASYSQDASQAAGWFSTHQLDSGEDEASLTGTTTRHKTGGATFNRKNPSMSTLARYISSSYSDIIETLMIPYSNTTYRNRTGSDASDRLSATSRQLRESGSGLDYSSQHHLTDELTHTGFNLKRPTAVHTGQHSSNGAIGVSLVEKMVQSDPSSLLTPSYPRHVVERLIDESNGEEEATDVVCKPRDEIFTEMTSAYKKMVVEEILETSGQ</sequence>
<organism evidence="3 4">
    <name type="scientific">Elysia crispata</name>
    <name type="common">lettuce slug</name>
    <dbReference type="NCBI Taxonomy" id="231223"/>
    <lineage>
        <taxon>Eukaryota</taxon>
        <taxon>Metazoa</taxon>
        <taxon>Spiralia</taxon>
        <taxon>Lophotrochozoa</taxon>
        <taxon>Mollusca</taxon>
        <taxon>Gastropoda</taxon>
        <taxon>Heterobranchia</taxon>
        <taxon>Euthyneura</taxon>
        <taxon>Panpulmonata</taxon>
        <taxon>Sacoglossa</taxon>
        <taxon>Placobranchoidea</taxon>
        <taxon>Plakobranchidae</taxon>
        <taxon>Elysia</taxon>
    </lineage>
</organism>
<evidence type="ECO:0000256" key="2">
    <source>
        <dbReference type="SAM" id="Phobius"/>
    </source>
</evidence>
<feature type="region of interest" description="Disordered" evidence="1">
    <location>
        <begin position="191"/>
        <end position="214"/>
    </location>
</feature>
<evidence type="ECO:0000313" key="4">
    <source>
        <dbReference type="Proteomes" id="UP001283361"/>
    </source>
</evidence>